<evidence type="ECO:0000313" key="1">
    <source>
        <dbReference type="EMBL" id="KAF0024920.1"/>
    </source>
</evidence>
<name>A0A6A4RZX1_SCOMX</name>
<accession>A0A6A4RZX1</accession>
<proteinExistence type="predicted"/>
<protein>
    <submittedName>
        <fullName evidence="1">Uncharacterized protein</fullName>
    </submittedName>
</protein>
<dbReference type="EMBL" id="VEVO01000020">
    <property type="protein sequence ID" value="KAF0024920.1"/>
    <property type="molecule type" value="Genomic_DNA"/>
</dbReference>
<sequence length="188" mass="21471">MKKVTDTLRDRKDMYTVKSLFRTLRYSVAVGSYNAQPQDLTWGTTTKAHRERAEEFMKAMKVLYTSTICVSSDKSPTCSQILTKLEAYYSTSDDDNLFMAAIKEKDQDIKNFLQEATLIDPRFKGRLEVGVAEAWDRLEKAWIDTAAQPRGAHKMSALEQLFEDEDRELLHATQTTSSALSITEQVQK</sequence>
<dbReference type="Proteomes" id="UP000438429">
    <property type="component" value="Unassembled WGS sequence"/>
</dbReference>
<reference evidence="1 2" key="1">
    <citation type="submission" date="2019-06" db="EMBL/GenBank/DDBJ databases">
        <title>Draft genomes of female and male turbot (Scophthalmus maximus).</title>
        <authorList>
            <person name="Xu H."/>
            <person name="Xu X.-W."/>
            <person name="Shao C."/>
            <person name="Chen S."/>
        </authorList>
    </citation>
    <scope>NUCLEOTIDE SEQUENCE [LARGE SCALE GENOMIC DNA]</scope>
    <source>
        <strain evidence="1">Ysfricsl-2016a</strain>
        <tissue evidence="1">Blood</tissue>
    </source>
</reference>
<comment type="caution">
    <text evidence="1">The sequence shown here is derived from an EMBL/GenBank/DDBJ whole genome shotgun (WGS) entry which is preliminary data.</text>
</comment>
<organism evidence="1 2">
    <name type="scientific">Scophthalmus maximus</name>
    <name type="common">Turbot</name>
    <name type="synonym">Psetta maxima</name>
    <dbReference type="NCBI Taxonomy" id="52904"/>
    <lineage>
        <taxon>Eukaryota</taxon>
        <taxon>Metazoa</taxon>
        <taxon>Chordata</taxon>
        <taxon>Craniata</taxon>
        <taxon>Vertebrata</taxon>
        <taxon>Euteleostomi</taxon>
        <taxon>Actinopterygii</taxon>
        <taxon>Neopterygii</taxon>
        <taxon>Teleostei</taxon>
        <taxon>Neoteleostei</taxon>
        <taxon>Acanthomorphata</taxon>
        <taxon>Carangaria</taxon>
        <taxon>Pleuronectiformes</taxon>
        <taxon>Pleuronectoidei</taxon>
        <taxon>Scophthalmidae</taxon>
        <taxon>Scophthalmus</taxon>
    </lineage>
</organism>
<dbReference type="AlphaFoldDB" id="A0A6A4RZX1"/>
<evidence type="ECO:0000313" key="2">
    <source>
        <dbReference type="Proteomes" id="UP000438429"/>
    </source>
</evidence>
<gene>
    <name evidence="1" type="ORF">F2P81_021801</name>
</gene>